<evidence type="ECO:0000256" key="2">
    <source>
        <dbReference type="ARBA" id="ARBA00022801"/>
    </source>
</evidence>
<organism evidence="3">
    <name type="scientific">Rhipicephalus microplus</name>
    <name type="common">Cattle tick</name>
    <name type="synonym">Boophilus microplus</name>
    <dbReference type="NCBI Taxonomy" id="6941"/>
    <lineage>
        <taxon>Eukaryota</taxon>
        <taxon>Metazoa</taxon>
        <taxon>Ecdysozoa</taxon>
        <taxon>Arthropoda</taxon>
        <taxon>Chelicerata</taxon>
        <taxon>Arachnida</taxon>
        <taxon>Acari</taxon>
        <taxon>Parasitiformes</taxon>
        <taxon>Ixodida</taxon>
        <taxon>Ixodoidea</taxon>
        <taxon>Ixodidae</taxon>
        <taxon>Rhipicephalinae</taxon>
        <taxon>Rhipicephalus</taxon>
        <taxon>Boophilus</taxon>
    </lineage>
</organism>
<dbReference type="InterPro" id="IPR004947">
    <property type="entry name" value="DNase_II"/>
</dbReference>
<dbReference type="OrthoDB" id="10261598at2759"/>
<dbReference type="EMBL" id="GIKN01004251">
    <property type="protein sequence ID" value="NIE46524.1"/>
    <property type="molecule type" value="Transcribed_RNA"/>
</dbReference>
<dbReference type="PANTHER" id="PTHR10858:SF23">
    <property type="entry name" value="DEOXYRIBONUCLEASE II"/>
    <property type="match status" value="1"/>
</dbReference>
<dbReference type="CDD" id="cd09120">
    <property type="entry name" value="PLDc_DNaseII_1"/>
    <property type="match status" value="1"/>
</dbReference>
<accession>A0A6G5A6C9</accession>
<reference evidence="3" key="1">
    <citation type="submission" date="2020-03" db="EMBL/GenBank/DDBJ databases">
        <title>A transcriptome and proteome of the tick Rhipicephalus microplus shaped by the genetic composition of its hosts and developmental stage.</title>
        <authorList>
            <person name="Garcia G.R."/>
            <person name="Ribeiro J.M.C."/>
            <person name="Maruyama S.R."/>
            <person name="Gardinasse L.G."/>
            <person name="Nelson K."/>
            <person name="Ferreira B.R."/>
            <person name="Andrade T.G."/>
            <person name="Santos I.K.F.M."/>
        </authorList>
    </citation>
    <scope>NUCLEOTIDE SEQUENCE</scope>
    <source>
        <strain evidence="3">NSGR</strain>
        <tissue evidence="3">Salivary glands</tissue>
    </source>
</reference>
<dbReference type="PANTHER" id="PTHR10858">
    <property type="entry name" value="DEOXYRIBONUCLEASE II"/>
    <property type="match status" value="1"/>
</dbReference>
<dbReference type="Pfam" id="PF03265">
    <property type="entry name" value="DNase_II"/>
    <property type="match status" value="1"/>
</dbReference>
<protein>
    <submittedName>
        <fullName evidence="3">Putative deoxyribonuclease ii</fullName>
    </submittedName>
</protein>
<proteinExistence type="inferred from homology"/>
<dbReference type="GO" id="GO:0006309">
    <property type="term" value="P:apoptotic DNA fragmentation"/>
    <property type="evidence" value="ECO:0007669"/>
    <property type="project" value="TreeGrafter"/>
</dbReference>
<evidence type="ECO:0000256" key="1">
    <source>
        <dbReference type="ARBA" id="ARBA00007527"/>
    </source>
</evidence>
<sequence>MDSLSACGFIFVIVICYGVNITLGHADVSCKNARGMDVDWFILYKPPRTIRQKNCGTLTGEEMAYYDSNDAKVGLQSWNFLHDSIYSKRQNPIEETLWAVYRPTSDIAYAAYNDQPPKVSHGKRGGHSKGVLIASPDRRRKGVVWLQHSVPRFIMDPRFDYQYPQSGRSNGQIFLCLSLPIHMVETIAHHLHIQEANVYMSRLSQWAQRYPVFWALLNRRYHLPTRELKVDHFRTRGLQAVLTIAKSPAWARDIYVQDMKTEIGDNITVQSWKNGAGGPQEPYCTREYSVTDVLVTELKSNIGRRECFPASVDHSKWFVAHHRNFFCVSSLNRMRSQMIRGGEITCLLDGAPANLFRSSIARRTTCEPQNIAKGE</sequence>
<name>A0A6G5A6C9_RHIMP</name>
<dbReference type="AlphaFoldDB" id="A0A6G5A6C9"/>
<comment type="similarity">
    <text evidence="1">Belongs to the DNase II family.</text>
</comment>
<keyword evidence="2" id="KW-0378">Hydrolase</keyword>
<evidence type="ECO:0000313" key="3">
    <source>
        <dbReference type="EMBL" id="NIE46524.1"/>
    </source>
</evidence>
<dbReference type="VEuPathDB" id="VectorBase:LOC119164417"/>
<dbReference type="GO" id="GO:0004531">
    <property type="term" value="F:deoxyribonuclease II activity"/>
    <property type="evidence" value="ECO:0007669"/>
    <property type="project" value="InterPro"/>
</dbReference>